<dbReference type="InterPro" id="IPR000014">
    <property type="entry name" value="PAS"/>
</dbReference>
<dbReference type="InterPro" id="IPR001633">
    <property type="entry name" value="EAL_dom"/>
</dbReference>
<evidence type="ECO:0000259" key="2">
    <source>
        <dbReference type="PROSITE" id="PS50110"/>
    </source>
</evidence>
<evidence type="ECO:0000259" key="3">
    <source>
        <dbReference type="PROSITE" id="PS50112"/>
    </source>
</evidence>
<evidence type="ECO:0000313" key="8">
    <source>
        <dbReference type="Proteomes" id="UP000325684"/>
    </source>
</evidence>
<reference evidence="7 8" key="1">
    <citation type="journal article" date="2019" name="Microorganisms">
        <title>Genome Insights into the Novel Species Microvirga brassicacearum, a Rapeseed Endophyte with Biotechnological Potential.</title>
        <authorList>
            <person name="Jimenez-Gomez A."/>
            <person name="Saati-Santamaria Z."/>
            <person name="Igual J.M."/>
            <person name="Rivas R."/>
            <person name="Mateos P.F."/>
            <person name="Garcia-Fraile P."/>
        </authorList>
    </citation>
    <scope>NUCLEOTIDE SEQUENCE [LARGE SCALE GENOMIC DNA]</scope>
    <source>
        <strain evidence="7 8">CDVBN77</strain>
    </source>
</reference>
<dbReference type="InterPro" id="IPR013656">
    <property type="entry name" value="PAS_4"/>
</dbReference>
<dbReference type="CDD" id="cd01949">
    <property type="entry name" value="GGDEF"/>
    <property type="match status" value="1"/>
</dbReference>
<evidence type="ECO:0000259" key="6">
    <source>
        <dbReference type="PROSITE" id="PS50887"/>
    </source>
</evidence>
<feature type="domain" description="Response regulatory" evidence="2">
    <location>
        <begin position="3"/>
        <end position="121"/>
    </location>
</feature>
<dbReference type="NCBIfam" id="TIGR00254">
    <property type="entry name" value="GGDEF"/>
    <property type="match status" value="1"/>
</dbReference>
<organism evidence="7 8">
    <name type="scientific">Microvirga brassicacearum</name>
    <dbReference type="NCBI Taxonomy" id="2580413"/>
    <lineage>
        <taxon>Bacteria</taxon>
        <taxon>Pseudomonadati</taxon>
        <taxon>Pseudomonadota</taxon>
        <taxon>Alphaproteobacteria</taxon>
        <taxon>Hyphomicrobiales</taxon>
        <taxon>Methylobacteriaceae</taxon>
        <taxon>Microvirga</taxon>
    </lineage>
</organism>
<dbReference type="InterPro" id="IPR001789">
    <property type="entry name" value="Sig_transdc_resp-reg_receiver"/>
</dbReference>
<dbReference type="NCBIfam" id="TIGR00229">
    <property type="entry name" value="sensory_box"/>
    <property type="match status" value="1"/>
</dbReference>
<dbReference type="PROSITE" id="PS50110">
    <property type="entry name" value="RESPONSE_REGULATORY"/>
    <property type="match status" value="1"/>
</dbReference>
<dbReference type="Pfam" id="PF00072">
    <property type="entry name" value="Response_reg"/>
    <property type="match status" value="1"/>
</dbReference>
<dbReference type="Gene3D" id="3.40.50.2300">
    <property type="match status" value="1"/>
</dbReference>
<evidence type="ECO:0000259" key="4">
    <source>
        <dbReference type="PROSITE" id="PS50113"/>
    </source>
</evidence>
<dbReference type="EMBL" id="VCMV01000014">
    <property type="protein sequence ID" value="KAB0267136.1"/>
    <property type="molecule type" value="Genomic_DNA"/>
</dbReference>
<dbReference type="InterPro" id="IPR000700">
    <property type="entry name" value="PAS-assoc_C"/>
</dbReference>
<dbReference type="Gene3D" id="3.20.20.450">
    <property type="entry name" value="EAL domain"/>
    <property type="match status" value="1"/>
</dbReference>
<sequence>MSNIIIVDDQATNRNLFSRLAKSISSDISVNAFADPLEALSWLSENTPDLIISDYKMPQMDGAELIRRIRELPALIDLPVVIVTVYEDREFRLQALEAGATDFLQSPVDHHEFATRARNLLKMRHQQLLLASRADGLERDLKHSERSREEALRDSSERLAQVIDTVPAMISAADRDGKILFTNAYQTRLLGLDPAKVVGQDATVLFGKVQGARSKSLDRVVWDTGRPISSFEEEFSDGRSEKRTVLTTKSPLRTSADAITAVLTTSIDISERKRAEAHLHHITHHDALTGLPNRIMLQERLSAEIVRSRRGSRIVALHLIDLDGFKPINDVLGHTAGDRFLIETAKRLTRVVGKSGTAARLGGDEFAVLQTGVTDEGAASDLAARIAEALSQPYELFGKPITTTASIGTSLHPHNAGNVEDLLRSANLAMHQAKSEGGNLHRFYVADMTMRAREAAELDTELRQAIAEEQFTLYYQPRMDLATGLIIGAEALLRWHRPGIGIVAPAMFLPRVEENGLILPIGEWVLKEACRRAVEWQHQGLPGIRVSVNLSALQFRKQDVSLLVTEILAETGLDATLLELEITESVMLEDTDAVVRDLHRLRELGVSISIDDFGVGYSSLQYVKHLPVDRIKVDRCFIRNITTDPNDAAILRAIVNLGHSLDLTIVGEGVETAEQLAHLRIEGCDEGQGYHLGKPMPVEEFIAFVKADRKHVYLA</sequence>
<dbReference type="PROSITE" id="PS50883">
    <property type="entry name" value="EAL"/>
    <property type="match status" value="1"/>
</dbReference>
<dbReference type="InterPro" id="IPR052155">
    <property type="entry name" value="Biofilm_reg_signaling"/>
</dbReference>
<dbReference type="InterPro" id="IPR000160">
    <property type="entry name" value="GGDEF_dom"/>
</dbReference>
<dbReference type="Proteomes" id="UP000325684">
    <property type="component" value="Unassembled WGS sequence"/>
</dbReference>
<dbReference type="Gene3D" id="3.30.70.270">
    <property type="match status" value="1"/>
</dbReference>
<comment type="caution">
    <text evidence="7">The sequence shown here is derived from an EMBL/GenBank/DDBJ whole genome shotgun (WGS) entry which is preliminary data.</text>
</comment>
<dbReference type="InterPro" id="IPR029787">
    <property type="entry name" value="Nucleotide_cyclase"/>
</dbReference>
<gene>
    <name evidence="7" type="ORF">FEZ63_11685</name>
</gene>
<protein>
    <submittedName>
        <fullName evidence="7">EAL domain-containing protein</fullName>
    </submittedName>
</protein>
<dbReference type="OrthoDB" id="9814202at2"/>
<proteinExistence type="predicted"/>
<dbReference type="AlphaFoldDB" id="A0A5N3PBK2"/>
<dbReference type="SMART" id="SM00052">
    <property type="entry name" value="EAL"/>
    <property type="match status" value="1"/>
</dbReference>
<dbReference type="Pfam" id="PF00990">
    <property type="entry name" value="GGDEF"/>
    <property type="match status" value="1"/>
</dbReference>
<dbReference type="SUPFAM" id="SSF52172">
    <property type="entry name" value="CheY-like"/>
    <property type="match status" value="1"/>
</dbReference>
<dbReference type="InterPro" id="IPR035919">
    <property type="entry name" value="EAL_sf"/>
</dbReference>
<dbReference type="PROSITE" id="PS50113">
    <property type="entry name" value="PAC"/>
    <property type="match status" value="1"/>
</dbReference>
<dbReference type="SMART" id="SM00267">
    <property type="entry name" value="GGDEF"/>
    <property type="match status" value="1"/>
</dbReference>
<keyword evidence="8" id="KW-1185">Reference proteome</keyword>
<name>A0A5N3PBK2_9HYPH</name>
<feature type="domain" description="GGDEF" evidence="6">
    <location>
        <begin position="313"/>
        <end position="446"/>
    </location>
</feature>
<evidence type="ECO:0000259" key="5">
    <source>
        <dbReference type="PROSITE" id="PS50883"/>
    </source>
</evidence>
<dbReference type="Gene3D" id="3.30.450.20">
    <property type="entry name" value="PAS domain"/>
    <property type="match status" value="1"/>
</dbReference>
<dbReference type="CDD" id="cd17551">
    <property type="entry name" value="REC_RpfG-like"/>
    <property type="match status" value="1"/>
</dbReference>
<evidence type="ECO:0000256" key="1">
    <source>
        <dbReference type="PROSITE-ProRule" id="PRU00169"/>
    </source>
</evidence>
<dbReference type="InterPro" id="IPR011006">
    <property type="entry name" value="CheY-like_superfamily"/>
</dbReference>
<dbReference type="Pfam" id="PF00563">
    <property type="entry name" value="EAL"/>
    <property type="match status" value="1"/>
</dbReference>
<dbReference type="SUPFAM" id="SSF55073">
    <property type="entry name" value="Nucleotide cyclase"/>
    <property type="match status" value="1"/>
</dbReference>
<feature type="modified residue" description="4-aspartylphosphate" evidence="1">
    <location>
        <position position="54"/>
    </location>
</feature>
<dbReference type="CDD" id="cd01948">
    <property type="entry name" value="EAL"/>
    <property type="match status" value="1"/>
</dbReference>
<feature type="domain" description="EAL" evidence="5">
    <location>
        <begin position="455"/>
        <end position="709"/>
    </location>
</feature>
<dbReference type="InterPro" id="IPR035965">
    <property type="entry name" value="PAS-like_dom_sf"/>
</dbReference>
<feature type="domain" description="PAS" evidence="3">
    <location>
        <begin position="155"/>
        <end position="200"/>
    </location>
</feature>
<dbReference type="PROSITE" id="PS50887">
    <property type="entry name" value="GGDEF"/>
    <property type="match status" value="1"/>
</dbReference>
<dbReference type="GO" id="GO:0000160">
    <property type="term" value="P:phosphorelay signal transduction system"/>
    <property type="evidence" value="ECO:0007669"/>
    <property type="project" value="InterPro"/>
</dbReference>
<dbReference type="PROSITE" id="PS50112">
    <property type="entry name" value="PAS"/>
    <property type="match status" value="1"/>
</dbReference>
<dbReference type="FunFam" id="3.20.20.450:FF:000001">
    <property type="entry name" value="Cyclic di-GMP phosphodiesterase yahA"/>
    <property type="match status" value="1"/>
</dbReference>
<dbReference type="PANTHER" id="PTHR44757">
    <property type="entry name" value="DIGUANYLATE CYCLASE DGCP"/>
    <property type="match status" value="1"/>
</dbReference>
<dbReference type="SUPFAM" id="SSF141868">
    <property type="entry name" value="EAL domain-like"/>
    <property type="match status" value="1"/>
</dbReference>
<dbReference type="SMART" id="SM00448">
    <property type="entry name" value="REC"/>
    <property type="match status" value="1"/>
</dbReference>
<accession>A0A5N3PBK2</accession>
<dbReference type="SUPFAM" id="SSF55785">
    <property type="entry name" value="PYP-like sensor domain (PAS domain)"/>
    <property type="match status" value="1"/>
</dbReference>
<dbReference type="Pfam" id="PF08448">
    <property type="entry name" value="PAS_4"/>
    <property type="match status" value="1"/>
</dbReference>
<dbReference type="PANTHER" id="PTHR44757:SF2">
    <property type="entry name" value="BIOFILM ARCHITECTURE MAINTENANCE PROTEIN MBAA"/>
    <property type="match status" value="1"/>
</dbReference>
<feature type="domain" description="PAC" evidence="4">
    <location>
        <begin position="229"/>
        <end position="281"/>
    </location>
</feature>
<dbReference type="InterPro" id="IPR043128">
    <property type="entry name" value="Rev_trsase/Diguanyl_cyclase"/>
</dbReference>
<evidence type="ECO:0000313" key="7">
    <source>
        <dbReference type="EMBL" id="KAB0267136.1"/>
    </source>
</evidence>
<keyword evidence="1" id="KW-0597">Phosphoprotein</keyword>